<feature type="region of interest" description="Disordered" evidence="3">
    <location>
        <begin position="1"/>
        <end position="35"/>
    </location>
</feature>
<accession>A0A0C7N1B5</accession>
<name>A0A0C7N1B5_9SACH</name>
<evidence type="ECO:0000313" key="4">
    <source>
        <dbReference type="EMBL" id="CEP63922.1"/>
    </source>
</evidence>
<dbReference type="HOGENOM" id="CLU_013228_1_0_1"/>
<evidence type="ECO:0000256" key="3">
    <source>
        <dbReference type="SAM" id="MobiDB-lite"/>
    </source>
</evidence>
<evidence type="ECO:0000256" key="1">
    <source>
        <dbReference type="ARBA" id="ARBA00008528"/>
    </source>
</evidence>
<feature type="compositionally biased region" description="Low complexity" evidence="3">
    <location>
        <begin position="728"/>
        <end position="740"/>
    </location>
</feature>
<keyword evidence="5" id="KW-1185">Reference proteome</keyword>
<dbReference type="EMBL" id="LN736368">
    <property type="protein sequence ID" value="CEP63922.1"/>
    <property type="molecule type" value="Genomic_DNA"/>
</dbReference>
<dbReference type="AlphaFoldDB" id="A0A0C7N1B5"/>
<sequence length="891" mass="98051">MSLISAAADLNDTSSTTSTSSVRESKVYRKDGKPLSKEAIYRAKQKYGVYQSPARNTGSGVTDAKLASDVAANLANNNKTTIEAYKRLVVDSNASRAATFVAGRSRTSSVSSTATAVSDKRSTSAATKALSAKPVEAPVVVTKPAMDMSKVLSGAEAAAGKRINVRSNPEKVVYVTSKDATKAAERSFSFTPEIMDKISTKSQLEAEAEVEADPHKYASRAAYAVRDFDPNEATEKELLEREKKKQEYFGMLTSPQVLALAKSNAEQSLLSIEKSAPGSLFRNDDFNRLAVALAQKNSTQRSEHTGKINLGGGLWLSPSDVDNIAQGLITPVLDEVDSRALQQRAIDEDIKQRKIDYKDQNAAWIELQRNKLANDKMYSRETRLRHKRETDGLHTRAERKYELLISSKDAEVADTEKALEDMKNKFAAFQKNIEQELKDEEIRCETELANLASEQKEGLVSARKEQDAEIQPYIDDLKAAEDEHERLVTERDNLTQAIADLRTSIENHKVKIEELDQQLVQSEADHGEEEQKLQNLSTEKHNFSEQIDSHYVLLTQKAKEQAHQSSEESRLRQLEVDTMINERQGELNAAELRLKNEKLALLEAMRSVTHLKGDKKLDEDKVKALLGETSEEFIARQKEAEKVTEEKETATEPVKGSVSEKDHEESKSFAKKSGEDEDLKGSEQDKGMQETETAPKKVVKSPNARPSMVDAVLPPDFKPEVKPKKQTPASSPSKKAISAAQSESPQNGVKRSGSLKKKLFGFVQKDDPKPASETSTTVAKVGAKPAAATPSKKIPEEPVEKPSAAVNTGSKDTPTLAKKDKEAAVKTVEGKKDEKTTAPLDTLESKTSVKDADTIENSDDDLEAPDSSEAAENGKAPIDSEKKESLFKEVF</sequence>
<proteinExistence type="inferred from homology"/>
<dbReference type="OrthoDB" id="4070583at2759"/>
<dbReference type="STRING" id="1245769.A0A0C7N1B5"/>
<keyword evidence="2" id="KW-0175">Coiled coil</keyword>
<feature type="compositionally biased region" description="Basic and acidic residues" evidence="3">
    <location>
        <begin position="878"/>
        <end position="891"/>
    </location>
</feature>
<protein>
    <submittedName>
        <fullName evidence="4">LALA0S09e05512g1_1</fullName>
    </submittedName>
</protein>
<feature type="coiled-coil region" evidence="2">
    <location>
        <begin position="405"/>
        <end position="546"/>
    </location>
</feature>
<evidence type="ECO:0000256" key="2">
    <source>
        <dbReference type="SAM" id="Coils"/>
    </source>
</evidence>
<dbReference type="GeneID" id="34687444"/>
<dbReference type="GO" id="GO:0070941">
    <property type="term" value="P:eisosome assembly"/>
    <property type="evidence" value="ECO:0007669"/>
    <property type="project" value="TreeGrafter"/>
</dbReference>
<dbReference type="PANTHER" id="PTHR28298">
    <property type="entry name" value="EISOSOME PROTEIN 1"/>
    <property type="match status" value="1"/>
</dbReference>
<feature type="compositionally biased region" description="Acidic residues" evidence="3">
    <location>
        <begin position="854"/>
        <end position="866"/>
    </location>
</feature>
<organism evidence="4 5">
    <name type="scientific">Lachancea lanzarotensis</name>
    <dbReference type="NCBI Taxonomy" id="1245769"/>
    <lineage>
        <taxon>Eukaryota</taxon>
        <taxon>Fungi</taxon>
        <taxon>Dikarya</taxon>
        <taxon>Ascomycota</taxon>
        <taxon>Saccharomycotina</taxon>
        <taxon>Saccharomycetes</taxon>
        <taxon>Saccharomycetales</taxon>
        <taxon>Saccharomycetaceae</taxon>
        <taxon>Lachancea</taxon>
    </lineage>
</organism>
<feature type="compositionally biased region" description="Basic and acidic residues" evidence="3">
    <location>
        <begin position="817"/>
        <end position="836"/>
    </location>
</feature>
<feature type="compositionally biased region" description="Basic and acidic residues" evidence="3">
    <location>
        <begin position="658"/>
        <end position="695"/>
    </location>
</feature>
<gene>
    <name evidence="4" type="ORF">LALA0_S09e05512g</name>
</gene>
<comment type="similarity">
    <text evidence="1">Belongs to the EIS1 family.</text>
</comment>
<dbReference type="RefSeq" id="XP_022630134.1">
    <property type="nucleotide sequence ID" value="XM_022770834.1"/>
</dbReference>
<dbReference type="Pfam" id="PF12757">
    <property type="entry name" value="Eisosome1"/>
    <property type="match status" value="1"/>
</dbReference>
<feature type="compositionally biased region" description="Basic and acidic residues" evidence="3">
    <location>
        <begin position="638"/>
        <end position="650"/>
    </location>
</feature>
<evidence type="ECO:0000313" key="5">
    <source>
        <dbReference type="Proteomes" id="UP000054304"/>
    </source>
</evidence>
<reference evidence="4 5" key="1">
    <citation type="submission" date="2014-12" db="EMBL/GenBank/DDBJ databases">
        <authorList>
            <person name="Neuveglise Cecile"/>
        </authorList>
    </citation>
    <scope>NUCLEOTIDE SEQUENCE [LARGE SCALE GENOMIC DNA]</scope>
    <source>
        <strain evidence="4 5">CBS 12615</strain>
    </source>
</reference>
<feature type="compositionally biased region" description="Basic and acidic residues" evidence="3">
    <location>
        <begin position="843"/>
        <end position="853"/>
    </location>
</feature>
<dbReference type="Proteomes" id="UP000054304">
    <property type="component" value="Unassembled WGS sequence"/>
</dbReference>
<feature type="region of interest" description="Disordered" evidence="3">
    <location>
        <begin position="638"/>
        <end position="891"/>
    </location>
</feature>
<dbReference type="InterPro" id="IPR024527">
    <property type="entry name" value="Eisosome1"/>
</dbReference>
<dbReference type="PANTHER" id="PTHR28298:SF1">
    <property type="entry name" value="EISOSOME PROTEIN 1"/>
    <property type="match status" value="1"/>
</dbReference>
<feature type="compositionally biased region" description="Basic and acidic residues" evidence="3">
    <location>
        <begin position="23"/>
        <end position="35"/>
    </location>
</feature>